<organism evidence="2 3">
    <name type="scientific">Olivibacter oleidegradans</name>
    <dbReference type="NCBI Taxonomy" id="760123"/>
    <lineage>
        <taxon>Bacteria</taxon>
        <taxon>Pseudomonadati</taxon>
        <taxon>Bacteroidota</taxon>
        <taxon>Sphingobacteriia</taxon>
        <taxon>Sphingobacteriales</taxon>
        <taxon>Sphingobacteriaceae</taxon>
        <taxon>Olivibacter</taxon>
    </lineage>
</organism>
<keyword evidence="3" id="KW-1185">Reference proteome</keyword>
<keyword evidence="1" id="KW-0732">Signal</keyword>
<proteinExistence type="predicted"/>
<feature type="chain" id="PRO_5047223848" description="Lipoprotein" evidence="1">
    <location>
        <begin position="22"/>
        <end position="151"/>
    </location>
</feature>
<dbReference type="PROSITE" id="PS51257">
    <property type="entry name" value="PROKAR_LIPOPROTEIN"/>
    <property type="match status" value="1"/>
</dbReference>
<dbReference type="EMBL" id="JBHLWO010000004">
    <property type="protein sequence ID" value="MFC0321132.1"/>
    <property type="molecule type" value="Genomic_DNA"/>
</dbReference>
<protein>
    <recommendedName>
        <fullName evidence="4">Lipoprotein</fullName>
    </recommendedName>
</protein>
<accession>A0ABV6HQF7</accession>
<dbReference type="Proteomes" id="UP001589774">
    <property type="component" value="Unassembled WGS sequence"/>
</dbReference>
<name>A0ABV6HQF7_9SPHI</name>
<evidence type="ECO:0008006" key="4">
    <source>
        <dbReference type="Google" id="ProtNLM"/>
    </source>
</evidence>
<comment type="caution">
    <text evidence="2">The sequence shown here is derived from an EMBL/GenBank/DDBJ whole genome shotgun (WGS) entry which is preliminary data.</text>
</comment>
<evidence type="ECO:0000313" key="2">
    <source>
        <dbReference type="EMBL" id="MFC0321132.1"/>
    </source>
</evidence>
<dbReference type="RefSeq" id="WP_130858247.1">
    <property type="nucleotide sequence ID" value="NZ_JBHLWO010000004.1"/>
</dbReference>
<sequence>MKVYKKVRWIVLLSVSSFTFSCSSPKKGESNLQDQLIGKYASQSESIFDYYKDTVEIKSADEGKFDVQVIAHWSNAKKDDPKRPMNKVAGVWNKGKPGSILVADFQTSDTTLRIVGQLRGGVKILKFNLDKAIMEWPRDDGETLIYTKVSD</sequence>
<gene>
    <name evidence="2" type="ORF">ACFFI0_22615</name>
</gene>
<evidence type="ECO:0000256" key="1">
    <source>
        <dbReference type="SAM" id="SignalP"/>
    </source>
</evidence>
<feature type="signal peptide" evidence="1">
    <location>
        <begin position="1"/>
        <end position="21"/>
    </location>
</feature>
<reference evidence="2 3" key="1">
    <citation type="submission" date="2024-09" db="EMBL/GenBank/DDBJ databases">
        <authorList>
            <person name="Sun Q."/>
            <person name="Mori K."/>
        </authorList>
    </citation>
    <scope>NUCLEOTIDE SEQUENCE [LARGE SCALE GENOMIC DNA]</scope>
    <source>
        <strain evidence="2 3">CCM 7765</strain>
    </source>
</reference>
<evidence type="ECO:0000313" key="3">
    <source>
        <dbReference type="Proteomes" id="UP001589774"/>
    </source>
</evidence>